<dbReference type="PANTHER" id="PTHR31559:SF0">
    <property type="entry name" value="PYRIDOXAL 5'-PHOSPHATE SYNTHASE SUBUNIT SNO1-RELATED"/>
    <property type="match status" value="1"/>
</dbReference>
<name>A0ABV3NCP8_9ACTO</name>
<dbReference type="RefSeq" id="WP_129546382.1">
    <property type="nucleotide sequence ID" value="NZ_CP033902.1"/>
</dbReference>
<dbReference type="Gene3D" id="3.40.50.880">
    <property type="match status" value="1"/>
</dbReference>
<evidence type="ECO:0000313" key="8">
    <source>
        <dbReference type="EMBL" id="MEW6954979.1"/>
    </source>
</evidence>
<dbReference type="InterPro" id="IPR002161">
    <property type="entry name" value="PdxT/SNO"/>
</dbReference>
<proteinExistence type="inferred from homology"/>
<dbReference type="PIRSF" id="PIRSF005639">
    <property type="entry name" value="Glut_amidoT_SNO"/>
    <property type="match status" value="1"/>
</dbReference>
<keyword evidence="6 8" id="KW-0456">Lyase</keyword>
<dbReference type="PROSITE" id="PS01236">
    <property type="entry name" value="PDXT_SNO_1"/>
    <property type="match status" value="1"/>
</dbReference>
<dbReference type="Pfam" id="PF01174">
    <property type="entry name" value="SNO"/>
    <property type="match status" value="1"/>
</dbReference>
<dbReference type="PROSITE" id="PS51130">
    <property type="entry name" value="PDXT_SNO_2"/>
    <property type="match status" value="1"/>
</dbReference>
<evidence type="ECO:0000256" key="5">
    <source>
        <dbReference type="ARBA" id="ARBA00022962"/>
    </source>
</evidence>
<evidence type="ECO:0000313" key="9">
    <source>
        <dbReference type="Proteomes" id="UP001555100"/>
    </source>
</evidence>
<evidence type="ECO:0000256" key="4">
    <source>
        <dbReference type="ARBA" id="ARBA00022898"/>
    </source>
</evidence>
<protein>
    <recommendedName>
        <fullName evidence="2">glutaminase</fullName>
        <ecNumber evidence="2">3.5.1.2</ecNumber>
    </recommendedName>
</protein>
<keyword evidence="3 8" id="KW-0378">Hydrolase</keyword>
<dbReference type="InterPro" id="IPR021196">
    <property type="entry name" value="PdxT/SNO_CS"/>
</dbReference>
<dbReference type="NCBIfam" id="TIGR03800">
    <property type="entry name" value="PLP_synth_Pdx2"/>
    <property type="match status" value="1"/>
</dbReference>
<gene>
    <name evidence="8" type="primary">pdxT</name>
    <name evidence="8" type="ORF">V3M73_08090</name>
</gene>
<keyword evidence="4" id="KW-0663">Pyridoxal phosphate</keyword>
<reference evidence="8 9" key="1">
    <citation type="submission" date="2024-01" db="EMBL/GenBank/DDBJ databases">
        <title>Genomic analysis and antimicrobial resistance profiles of Trueperella pyogenes isolated from domestic and wild animals.</title>
        <authorList>
            <person name="Magossi G."/>
            <person name="Gzyl K.E."/>
            <person name="Holman D.B."/>
            <person name="Amat S."/>
        </authorList>
    </citation>
    <scope>NUCLEOTIDE SEQUENCE [LARGE SCALE GENOMIC DNA]</scope>
    <source>
        <strain evidence="8 9">1494</strain>
    </source>
</reference>
<evidence type="ECO:0000256" key="6">
    <source>
        <dbReference type="ARBA" id="ARBA00023239"/>
    </source>
</evidence>
<dbReference type="EC" id="3.5.1.2" evidence="2"/>
<sequence>MLIGIFALQGGVAEHAAMVEQLGAQARWVRKVKDFDGLDALILPGGESTAMNKLIDAFGLRERLARAVAEIPTLGTCAGLILLSQLGALDVDVERNAFGLQVDSASIDLAWDGKPMRAALIRAPKVTRKEPGVEVCSRLEGGEIVGVRSGKTIGISFHPELTGDTTVHAELLGRFTSGYSAAR</sequence>
<organism evidence="8 9">
    <name type="scientific">Trueperella pyogenes</name>
    <dbReference type="NCBI Taxonomy" id="1661"/>
    <lineage>
        <taxon>Bacteria</taxon>
        <taxon>Bacillati</taxon>
        <taxon>Actinomycetota</taxon>
        <taxon>Actinomycetes</taxon>
        <taxon>Actinomycetales</taxon>
        <taxon>Actinomycetaceae</taxon>
        <taxon>Trueperella</taxon>
    </lineage>
</organism>
<dbReference type="Proteomes" id="UP001555100">
    <property type="component" value="Unassembled WGS sequence"/>
</dbReference>
<dbReference type="GO" id="GO:0004359">
    <property type="term" value="F:glutaminase activity"/>
    <property type="evidence" value="ECO:0007669"/>
    <property type="project" value="UniProtKB-EC"/>
</dbReference>
<keyword evidence="5" id="KW-0315">Glutamine amidotransferase</keyword>
<dbReference type="GO" id="GO:0036381">
    <property type="term" value="F:pyridoxal 5'-phosphate synthase (glutamine hydrolysing) activity"/>
    <property type="evidence" value="ECO:0007669"/>
    <property type="project" value="UniProtKB-EC"/>
</dbReference>
<comment type="catalytic activity">
    <reaction evidence="7">
        <text>L-glutamine + H2O = L-glutamate + NH4(+)</text>
        <dbReference type="Rhea" id="RHEA:15889"/>
        <dbReference type="ChEBI" id="CHEBI:15377"/>
        <dbReference type="ChEBI" id="CHEBI:28938"/>
        <dbReference type="ChEBI" id="CHEBI:29985"/>
        <dbReference type="ChEBI" id="CHEBI:58359"/>
        <dbReference type="EC" id="3.5.1.2"/>
    </reaction>
</comment>
<dbReference type="EMBL" id="JBAGNM010000008">
    <property type="protein sequence ID" value="MEW6954979.1"/>
    <property type="molecule type" value="Genomic_DNA"/>
</dbReference>
<evidence type="ECO:0000256" key="7">
    <source>
        <dbReference type="ARBA" id="ARBA00049534"/>
    </source>
</evidence>
<evidence type="ECO:0000256" key="3">
    <source>
        <dbReference type="ARBA" id="ARBA00022801"/>
    </source>
</evidence>
<dbReference type="PANTHER" id="PTHR31559">
    <property type="entry name" value="PYRIDOXAL 5'-PHOSPHATE SYNTHASE SUBUNIT SNO"/>
    <property type="match status" value="1"/>
</dbReference>
<keyword evidence="9" id="KW-1185">Reference proteome</keyword>
<dbReference type="PROSITE" id="PS51273">
    <property type="entry name" value="GATASE_TYPE_1"/>
    <property type="match status" value="1"/>
</dbReference>
<dbReference type="SUPFAM" id="SSF52317">
    <property type="entry name" value="Class I glutamine amidotransferase-like"/>
    <property type="match status" value="1"/>
</dbReference>
<accession>A0ABV3NCP8</accession>
<comment type="similarity">
    <text evidence="1">Belongs to the glutaminase PdxT/SNO family.</text>
</comment>
<dbReference type="InterPro" id="IPR029062">
    <property type="entry name" value="Class_I_gatase-like"/>
</dbReference>
<evidence type="ECO:0000256" key="1">
    <source>
        <dbReference type="ARBA" id="ARBA00008345"/>
    </source>
</evidence>
<comment type="caution">
    <text evidence="8">The sequence shown here is derived from an EMBL/GenBank/DDBJ whole genome shotgun (WGS) entry which is preliminary data.</text>
</comment>
<evidence type="ECO:0000256" key="2">
    <source>
        <dbReference type="ARBA" id="ARBA00012918"/>
    </source>
</evidence>